<reference evidence="1 2" key="1">
    <citation type="journal article" date="2023" name="Science">
        <title>Complex scaffold remodeling in plant triterpene biosynthesis.</title>
        <authorList>
            <person name="De La Pena R."/>
            <person name="Hodgson H."/>
            <person name="Liu J.C."/>
            <person name="Stephenson M.J."/>
            <person name="Martin A.C."/>
            <person name="Owen C."/>
            <person name="Harkess A."/>
            <person name="Leebens-Mack J."/>
            <person name="Jimenez L.E."/>
            <person name="Osbourn A."/>
            <person name="Sattely E.S."/>
        </authorList>
    </citation>
    <scope>NUCLEOTIDE SEQUENCE [LARGE SCALE GENOMIC DNA]</scope>
    <source>
        <strain evidence="2">cv. JPN11</strain>
        <tissue evidence="1">Leaf</tissue>
    </source>
</reference>
<evidence type="ECO:0000313" key="1">
    <source>
        <dbReference type="EMBL" id="KAJ4714147.1"/>
    </source>
</evidence>
<name>A0ACC1XTC4_MELAZ</name>
<gene>
    <name evidence="1" type="ORF">OWV82_012676</name>
</gene>
<dbReference type="Proteomes" id="UP001164539">
    <property type="component" value="Chromosome 7"/>
</dbReference>
<organism evidence="1 2">
    <name type="scientific">Melia azedarach</name>
    <name type="common">Chinaberry tree</name>
    <dbReference type="NCBI Taxonomy" id="155640"/>
    <lineage>
        <taxon>Eukaryota</taxon>
        <taxon>Viridiplantae</taxon>
        <taxon>Streptophyta</taxon>
        <taxon>Embryophyta</taxon>
        <taxon>Tracheophyta</taxon>
        <taxon>Spermatophyta</taxon>
        <taxon>Magnoliopsida</taxon>
        <taxon>eudicotyledons</taxon>
        <taxon>Gunneridae</taxon>
        <taxon>Pentapetalae</taxon>
        <taxon>rosids</taxon>
        <taxon>malvids</taxon>
        <taxon>Sapindales</taxon>
        <taxon>Meliaceae</taxon>
        <taxon>Melia</taxon>
    </lineage>
</organism>
<dbReference type="EMBL" id="CM051400">
    <property type="protein sequence ID" value="KAJ4714147.1"/>
    <property type="molecule type" value="Genomic_DNA"/>
</dbReference>
<comment type="caution">
    <text evidence="1">The sequence shown here is derived from an EMBL/GenBank/DDBJ whole genome shotgun (WGS) entry which is preliminary data.</text>
</comment>
<accession>A0ACC1XTC4</accession>
<sequence>MQISDYILLLLSAFSVHKTMKFISRNPTSFSSSTFTFMALLLVVVYENGAAALTNNETVPAVFVFGDSIVDPGNNNNVKTIVKCNFPPYGRDFMGGKPTGRFCNGNVPSDFIAQGFGVKDLLPAYLDPNLKPQDLVTGVSFASGGNGYDPLTAKIVSVLSLSDQLELFKKSLTNIKETVGEAATASILSKSIFMVCTGSDDIANTYFSTPFRRTHYDINSYTDLTVSSASSFLQDLYGVGARRIGVFSAPPIGCVPSQRTLGGGIARGCSDSANQAAQIFNSKLESLLDSLNQKFPDSRFVYIDVYGPLLSLIQNPAQYGFEVVNKGCCGTGNIEVSVLCNRLEDAHTCPDASKYVFWDSYHPTEAAYKILSNQVLSKVKDKFF</sequence>
<keyword evidence="2" id="KW-1185">Reference proteome</keyword>
<protein>
    <submittedName>
        <fullName evidence="1">GDSL esterase/lipase</fullName>
    </submittedName>
</protein>
<proteinExistence type="predicted"/>
<evidence type="ECO:0000313" key="2">
    <source>
        <dbReference type="Proteomes" id="UP001164539"/>
    </source>
</evidence>